<dbReference type="Gene3D" id="3.40.50.1820">
    <property type="entry name" value="alpha/beta hydrolase"/>
    <property type="match status" value="1"/>
</dbReference>
<dbReference type="EMBL" id="QVNQ01000002">
    <property type="protein sequence ID" value="RFS86069.1"/>
    <property type="molecule type" value="Genomic_DNA"/>
</dbReference>
<reference evidence="3 4" key="1">
    <citation type="submission" date="2018-08" db="EMBL/GenBank/DDBJ databases">
        <title>Actinomadura spongicola sp. nov., isolated from marine sponge Leucetta chagosensis.</title>
        <authorList>
            <person name="Li L."/>
            <person name="Lin H.W."/>
        </authorList>
    </citation>
    <scope>NUCLEOTIDE SEQUENCE [LARGE SCALE GENOMIC DNA]</scope>
    <source>
        <strain evidence="3 4">LHW52907</strain>
    </source>
</reference>
<dbReference type="Proteomes" id="UP000262882">
    <property type="component" value="Unassembled WGS sequence"/>
</dbReference>
<protein>
    <submittedName>
        <fullName evidence="3">Hydrolase</fullName>
    </submittedName>
</protein>
<proteinExistence type="inferred from homology"/>
<evidence type="ECO:0000313" key="3">
    <source>
        <dbReference type="EMBL" id="RFS86069.1"/>
    </source>
</evidence>
<dbReference type="SUPFAM" id="SSF53474">
    <property type="entry name" value="alpha/beta-Hydrolases"/>
    <property type="match status" value="1"/>
</dbReference>
<dbReference type="InterPro" id="IPR029058">
    <property type="entry name" value="AB_hydrolase_fold"/>
</dbReference>
<dbReference type="RefSeq" id="WP_117398206.1">
    <property type="nucleotide sequence ID" value="NZ_QVNQ01000002.1"/>
</dbReference>
<keyword evidence="4" id="KW-1185">Reference proteome</keyword>
<gene>
    <name evidence="3" type="ORF">D0T12_05410</name>
</gene>
<dbReference type="InterPro" id="IPR050261">
    <property type="entry name" value="FrsA_esterase"/>
</dbReference>
<accession>A0A372GLU0</accession>
<dbReference type="AlphaFoldDB" id="A0A372GLU0"/>
<comment type="caution">
    <text evidence="3">The sequence shown here is derived from an EMBL/GenBank/DDBJ whole genome shotgun (WGS) entry which is preliminary data.</text>
</comment>
<sequence length="221" mass="23055">MNTAEVTIDLQGAALPGDLALPDEPLGVVLFAHGSGSSRRSPRNRAVAAGLNEAGIGTLLFDLLTAHEDETDAFTGEFRFDIDLLTRRLTGAVDRVAGAPPTAGLPIGLFGASTGAAAALRTAAERPEQVRAVVSRGGRPDLAGAALERVAAPVLLIVGARDPQVLSLNDEAAGRMRGAVHRLEIVAGASHLFEEPGTLEQVTAMAVRWFDQYLARHATVP</sequence>
<name>A0A372GLU0_9ACTN</name>
<feature type="domain" description="KANL3/Tex30 alpha/beta hydrolase-like" evidence="2">
    <location>
        <begin position="28"/>
        <end position="197"/>
    </location>
</feature>
<comment type="similarity">
    <text evidence="1">Belongs to the AB hydrolase superfamily.</text>
</comment>
<evidence type="ECO:0000256" key="1">
    <source>
        <dbReference type="ARBA" id="ARBA00008645"/>
    </source>
</evidence>
<dbReference type="InterPro" id="IPR046879">
    <property type="entry name" value="KANL3/Tex30_Abhydrolase"/>
</dbReference>
<keyword evidence="3" id="KW-0378">Hydrolase</keyword>
<dbReference type="OrthoDB" id="9810066at2"/>
<evidence type="ECO:0000259" key="2">
    <source>
        <dbReference type="Pfam" id="PF20408"/>
    </source>
</evidence>
<dbReference type="PANTHER" id="PTHR22946">
    <property type="entry name" value="DIENELACTONE HYDROLASE DOMAIN-CONTAINING PROTEIN-RELATED"/>
    <property type="match status" value="1"/>
</dbReference>
<evidence type="ECO:0000313" key="4">
    <source>
        <dbReference type="Proteomes" id="UP000262882"/>
    </source>
</evidence>
<dbReference type="GO" id="GO:0016787">
    <property type="term" value="F:hydrolase activity"/>
    <property type="evidence" value="ECO:0007669"/>
    <property type="project" value="UniProtKB-KW"/>
</dbReference>
<organism evidence="3 4">
    <name type="scientific">Actinomadura spongiicola</name>
    <dbReference type="NCBI Taxonomy" id="2303421"/>
    <lineage>
        <taxon>Bacteria</taxon>
        <taxon>Bacillati</taxon>
        <taxon>Actinomycetota</taxon>
        <taxon>Actinomycetes</taxon>
        <taxon>Streptosporangiales</taxon>
        <taxon>Thermomonosporaceae</taxon>
        <taxon>Actinomadura</taxon>
    </lineage>
</organism>
<dbReference type="Pfam" id="PF20408">
    <property type="entry name" value="Abhydrolase_11"/>
    <property type="match status" value="1"/>
</dbReference>